<gene>
    <name evidence="1" type="ORF">A1OE_871</name>
</gene>
<organism evidence="1 2">
    <name type="scientific">Candidatus Endolissoclinum faulkneri L2</name>
    <dbReference type="NCBI Taxonomy" id="1193729"/>
    <lineage>
        <taxon>Bacteria</taxon>
        <taxon>Pseudomonadati</taxon>
        <taxon>Pseudomonadota</taxon>
        <taxon>Alphaproteobacteria</taxon>
        <taxon>Rhodospirillales</taxon>
        <taxon>Rhodospirillaceae</taxon>
        <taxon>Candidatus Endolissoclinum</taxon>
    </lineage>
</organism>
<dbReference type="Proteomes" id="UP000010077">
    <property type="component" value="Chromosome"/>
</dbReference>
<keyword evidence="2" id="KW-1185">Reference proteome</keyword>
<reference evidence="1 2" key="1">
    <citation type="journal article" date="2012" name="Proc. Natl. Acad. Sci. U.S.A.">
        <title>Genome streamlining and chemical defense in a coral reef symbiosis.</title>
        <authorList>
            <person name="Kwan J.C."/>
            <person name="Donia M.S."/>
            <person name="Han A.W."/>
            <person name="Hirose E."/>
            <person name="Haygood M.G."/>
            <person name="Schmidt E.W."/>
        </authorList>
    </citation>
    <scope>NUCLEOTIDE SEQUENCE [LARGE SCALE GENOMIC DNA]</scope>
    <source>
        <strain evidence="1 2">L2</strain>
    </source>
</reference>
<dbReference type="AlphaFoldDB" id="K7YHK6"/>
<protein>
    <submittedName>
        <fullName evidence="1">Uncharacterized protein</fullName>
    </submittedName>
</protein>
<sequence length="40" mass="4971">MSDYYLKDTNNLLRFCGLYYQYIKPQHSMRKAFSYKKEII</sequence>
<dbReference type="EMBL" id="CP003539">
    <property type="protein sequence ID" value="AFX99055.1"/>
    <property type="molecule type" value="Genomic_DNA"/>
</dbReference>
<evidence type="ECO:0000313" key="2">
    <source>
        <dbReference type="Proteomes" id="UP000010077"/>
    </source>
</evidence>
<accession>K7YHK6</accession>
<proteinExistence type="predicted"/>
<dbReference type="HOGENOM" id="CLU_3286549_0_0_5"/>
<name>K7YHK6_9PROT</name>
<dbReference type="KEGG" id="thal:A1OE_871"/>
<evidence type="ECO:0000313" key="1">
    <source>
        <dbReference type="EMBL" id="AFX99055.1"/>
    </source>
</evidence>